<dbReference type="InterPro" id="IPR011642">
    <property type="entry name" value="Gate_dom"/>
</dbReference>
<dbReference type="InterPro" id="IPR011415">
    <property type="entry name" value="SpmA_SpmB"/>
</dbReference>
<accession>A0A0P0M1G9</accession>
<evidence type="ECO:0000259" key="2">
    <source>
        <dbReference type="Pfam" id="PF07670"/>
    </source>
</evidence>
<feature type="transmembrane region" description="Helical" evidence="1">
    <location>
        <begin position="290"/>
        <end position="309"/>
    </location>
</feature>
<feature type="domain" description="Nucleoside transporter/FeoB GTPase Gate" evidence="2">
    <location>
        <begin position="291"/>
        <end position="394"/>
    </location>
</feature>
<dbReference type="PANTHER" id="PTHR35793">
    <property type="entry name" value="INNER MEMBRANE PROTEIN YJIG"/>
    <property type="match status" value="1"/>
</dbReference>
<feature type="domain" description="Nucleoside transporter/FeoB GTPase Gate" evidence="2">
    <location>
        <begin position="65"/>
        <end position="172"/>
    </location>
</feature>
<protein>
    <submittedName>
        <fullName evidence="3">Fused spore maturation proteins A and B</fullName>
    </submittedName>
    <submittedName>
        <fullName evidence="4">Spore maturation protein B</fullName>
    </submittedName>
</protein>
<dbReference type="AlphaFoldDB" id="A0A0P0M1G9"/>
<reference evidence="4 6" key="3">
    <citation type="journal article" date="2019" name="Nat. Commun.">
        <title>Gram positive-like bacteriocins with broad spectrum anti-Bacteroidales activity encoded on mobile elements of the human gut microbiota.</title>
        <authorList>
            <person name="Bechon N."/>
            <person name="Coyne M.J.Jr."/>
            <person name="Laclare-Mceneany V."/>
            <person name="Chatzidaki-Livanis M."/>
            <person name="Ghigo J.-M."/>
            <person name="Comstock L.E."/>
        </authorList>
    </citation>
    <scope>NUCLEOTIDE SEQUENCE [LARGE SCALE GENOMIC DNA]</scope>
    <source>
        <strain evidence="4 6">CL01T12C17</strain>
    </source>
</reference>
<feature type="transmembrane region" description="Helical" evidence="1">
    <location>
        <begin position="187"/>
        <end position="208"/>
    </location>
</feature>
<dbReference type="Pfam" id="PF07670">
    <property type="entry name" value="Gate"/>
    <property type="match status" value="2"/>
</dbReference>
<reference evidence="5" key="1">
    <citation type="submission" date="2015-10" db="EMBL/GenBank/DDBJ databases">
        <title>Extensive mobilome-driven genome diversification in gut-associated Bacteroides vulgatus mpk.</title>
        <authorList>
            <person name="Beier S."/>
            <person name="Lange A."/>
            <person name="Huson D.H."/>
            <person name="Frick J.-S."/>
            <person name="Autenrieth I.B."/>
        </authorList>
    </citation>
    <scope>NUCLEOTIDE SEQUENCE [LARGE SCALE GENOMIC DNA]</scope>
    <source>
        <strain evidence="5">mpk</strain>
    </source>
</reference>
<feature type="transmembrane region" description="Helical" evidence="1">
    <location>
        <begin position="366"/>
        <end position="389"/>
    </location>
</feature>
<keyword evidence="1" id="KW-0812">Transmembrane</keyword>
<evidence type="ECO:0000256" key="1">
    <source>
        <dbReference type="SAM" id="Phobius"/>
    </source>
</evidence>
<evidence type="ECO:0000313" key="6">
    <source>
        <dbReference type="Proteomes" id="UP000408523"/>
    </source>
</evidence>
<organism evidence="3 5">
    <name type="scientific">Phocaeicola vulgatus</name>
    <name type="common">Bacteroides vulgatus</name>
    <dbReference type="NCBI Taxonomy" id="821"/>
    <lineage>
        <taxon>Bacteria</taxon>
        <taxon>Pseudomonadati</taxon>
        <taxon>Bacteroidota</taxon>
        <taxon>Bacteroidia</taxon>
        <taxon>Bacteroidales</taxon>
        <taxon>Bacteroidaceae</taxon>
        <taxon>Phocaeicola</taxon>
    </lineage>
</organism>
<evidence type="ECO:0000313" key="4">
    <source>
        <dbReference type="EMBL" id="TSE49050.1"/>
    </source>
</evidence>
<feature type="transmembrane region" description="Helical" evidence="1">
    <location>
        <begin position="247"/>
        <end position="269"/>
    </location>
</feature>
<dbReference type="PIRSF" id="PIRSF036542">
    <property type="entry name" value="SpmA_SpmB"/>
    <property type="match status" value="1"/>
</dbReference>
<name>A0A0P0M1G9_PHOVU</name>
<feature type="transmembrane region" description="Helical" evidence="1">
    <location>
        <begin position="16"/>
        <end position="38"/>
    </location>
</feature>
<proteinExistence type="predicted"/>
<dbReference type="EMBL" id="CP013020">
    <property type="protein sequence ID" value="ALK83583.1"/>
    <property type="molecule type" value="Genomic_DNA"/>
</dbReference>
<feature type="transmembrane region" description="Helical" evidence="1">
    <location>
        <begin position="155"/>
        <end position="175"/>
    </location>
</feature>
<dbReference type="EMBL" id="RWHZ01000018">
    <property type="protein sequence ID" value="TSE49050.1"/>
    <property type="molecule type" value="Genomic_DNA"/>
</dbReference>
<dbReference type="Proteomes" id="UP000408523">
    <property type="component" value="Unassembled WGS sequence"/>
</dbReference>
<gene>
    <name evidence="4" type="primary">spmB</name>
    <name evidence="3" type="ORF">BvMPK_0966</name>
    <name evidence="4" type="ORF">EH214_01722</name>
</gene>
<feature type="transmembrane region" description="Helical" evidence="1">
    <location>
        <begin position="58"/>
        <end position="76"/>
    </location>
</feature>
<evidence type="ECO:0000313" key="5">
    <source>
        <dbReference type="Proteomes" id="UP000061587"/>
    </source>
</evidence>
<reference evidence="3 5" key="2">
    <citation type="journal article" date="2016" name="Genome Biol. Evol.">
        <title>Extensive mobilome-driven genome diversification in mouse gut-associated Bacteroides vulgatus mpk.</title>
        <authorList>
            <person name="Lange A."/>
            <person name="Beier S."/>
            <person name="Steimle A."/>
            <person name="Autenrieth I.B."/>
            <person name="Huson D.H."/>
            <person name="Frick J.S."/>
        </authorList>
    </citation>
    <scope>NUCLEOTIDE SEQUENCE [LARGE SCALE GENOMIC DNA]</scope>
    <source>
        <strain evidence="5">mpk</strain>
        <strain evidence="3">Mpk</strain>
    </source>
</reference>
<dbReference type="GO" id="GO:0005886">
    <property type="term" value="C:plasma membrane"/>
    <property type="evidence" value="ECO:0007669"/>
    <property type="project" value="TreeGrafter"/>
</dbReference>
<evidence type="ECO:0000313" key="3">
    <source>
        <dbReference type="EMBL" id="ALK83583.1"/>
    </source>
</evidence>
<dbReference type="Proteomes" id="UP000061587">
    <property type="component" value="Chromosome"/>
</dbReference>
<dbReference type="PANTHER" id="PTHR35793:SF2">
    <property type="entry name" value="INNER MEMBRANE PROTEIN YJIG"/>
    <property type="match status" value="1"/>
</dbReference>
<dbReference type="InterPro" id="IPR052549">
    <property type="entry name" value="SpmB"/>
</dbReference>
<feature type="transmembrane region" description="Helical" evidence="1">
    <location>
        <begin position="220"/>
        <end position="241"/>
    </location>
</feature>
<keyword evidence="1" id="KW-1133">Transmembrane helix</keyword>
<dbReference type="PATRIC" id="fig|821.40.peg.1141"/>
<keyword evidence="1" id="KW-0472">Membrane</keyword>
<sequence length="424" mass="45753">MTTFVRVITNKTSDMVLNYIWIAFFLIAFVVALMRLVFLGDTQVFPEIINSTFNSSKTAFEISLGLTGVLSLWLGIMRIGEQGGVITLFSRLLGPLFSKLFPDIPKGHPVTGSIFMNLAANMLGLDNAATPLGLKAMEGLQELNPKKDTASNPMIMFLVLNTSGLTLIPISIMVYRAQLGATQPTDIFVPILLATFFSTLAGIVAVSIYQRINLFNRTILLFLGGMSLLVAGIIYFFNTLSRDQIDIYSTTFANVFLFLIIIGFIVAGIRKRINVYDSFVEGAKEGFSTAVRIIPYLVAILVGIGVFRASGAMDYLIDGIGNAVKLCGIDSDFVGALPTALMKPLSGSGARGLMVDAMTTYGPDSFVGRLSCIFQGSTDTTFYILAVYFGSVGIVRTRHAVPCGLLADAAGVIAAILICYLFFG</sequence>
<feature type="transmembrane region" description="Helical" evidence="1">
    <location>
        <begin position="401"/>
        <end position="423"/>
    </location>
</feature>